<dbReference type="AlphaFoldDB" id="A0A1X7E6Q3"/>
<evidence type="ECO:0000313" key="6">
    <source>
        <dbReference type="EMBL" id="SMF28587.1"/>
    </source>
</evidence>
<gene>
    <name evidence="6" type="ORF">SAMN06295933_2726</name>
</gene>
<dbReference type="InterPro" id="IPR001647">
    <property type="entry name" value="HTH_TetR"/>
</dbReference>
<dbReference type="PANTHER" id="PTHR47506:SF6">
    <property type="entry name" value="HTH-TYPE TRANSCRIPTIONAL REPRESSOR NEMR"/>
    <property type="match status" value="1"/>
</dbReference>
<protein>
    <submittedName>
        <fullName evidence="6">Transcriptional regulator, TetR family</fullName>
    </submittedName>
</protein>
<dbReference type="SUPFAM" id="SSF48498">
    <property type="entry name" value="Tetracyclin repressor-like, C-terminal domain"/>
    <property type="match status" value="1"/>
</dbReference>
<dbReference type="PRINTS" id="PR00455">
    <property type="entry name" value="HTHTETR"/>
</dbReference>
<evidence type="ECO:0000256" key="1">
    <source>
        <dbReference type="ARBA" id="ARBA00023015"/>
    </source>
</evidence>
<keyword evidence="1" id="KW-0805">Transcription regulation</keyword>
<dbReference type="InterPro" id="IPR011075">
    <property type="entry name" value="TetR_C"/>
</dbReference>
<keyword evidence="2 4" id="KW-0238">DNA-binding</keyword>
<dbReference type="SUPFAM" id="SSF46689">
    <property type="entry name" value="Homeodomain-like"/>
    <property type="match status" value="1"/>
</dbReference>
<dbReference type="Pfam" id="PF16925">
    <property type="entry name" value="TetR_C_13"/>
    <property type="match status" value="1"/>
</dbReference>
<proteinExistence type="predicted"/>
<dbReference type="Proteomes" id="UP000192906">
    <property type="component" value="Unassembled WGS sequence"/>
</dbReference>
<evidence type="ECO:0000256" key="2">
    <source>
        <dbReference type="ARBA" id="ARBA00023125"/>
    </source>
</evidence>
<dbReference type="Gene3D" id="1.10.357.10">
    <property type="entry name" value="Tetracycline Repressor, domain 2"/>
    <property type="match status" value="1"/>
</dbReference>
<dbReference type="InterPro" id="IPR036271">
    <property type="entry name" value="Tet_transcr_reg_TetR-rel_C_sf"/>
</dbReference>
<evidence type="ECO:0000256" key="3">
    <source>
        <dbReference type="ARBA" id="ARBA00023163"/>
    </source>
</evidence>
<dbReference type="GO" id="GO:0003677">
    <property type="term" value="F:DNA binding"/>
    <property type="evidence" value="ECO:0007669"/>
    <property type="project" value="UniProtKB-UniRule"/>
</dbReference>
<dbReference type="InterPro" id="IPR009057">
    <property type="entry name" value="Homeodomain-like_sf"/>
</dbReference>
<accession>A0A1X7E6Q3</accession>
<keyword evidence="7" id="KW-1185">Reference proteome</keyword>
<evidence type="ECO:0000313" key="7">
    <source>
        <dbReference type="Proteomes" id="UP000192906"/>
    </source>
</evidence>
<evidence type="ECO:0000256" key="4">
    <source>
        <dbReference type="PROSITE-ProRule" id="PRU00335"/>
    </source>
</evidence>
<feature type="domain" description="HTH tetR-type" evidence="5">
    <location>
        <begin position="17"/>
        <end position="77"/>
    </location>
</feature>
<organism evidence="6 7">
    <name type="scientific">Desulfovibrio gilichinskyi</name>
    <dbReference type="NCBI Taxonomy" id="1519643"/>
    <lineage>
        <taxon>Bacteria</taxon>
        <taxon>Pseudomonadati</taxon>
        <taxon>Thermodesulfobacteriota</taxon>
        <taxon>Desulfovibrionia</taxon>
        <taxon>Desulfovibrionales</taxon>
        <taxon>Desulfovibrionaceae</taxon>
        <taxon>Desulfovibrio</taxon>
    </lineage>
</organism>
<dbReference type="PANTHER" id="PTHR47506">
    <property type="entry name" value="TRANSCRIPTIONAL REGULATORY PROTEIN"/>
    <property type="match status" value="1"/>
</dbReference>
<feature type="DNA-binding region" description="H-T-H motif" evidence="4">
    <location>
        <begin position="40"/>
        <end position="59"/>
    </location>
</feature>
<keyword evidence="3" id="KW-0804">Transcription</keyword>
<dbReference type="EMBL" id="FWZU01000004">
    <property type="protein sequence ID" value="SMF28587.1"/>
    <property type="molecule type" value="Genomic_DNA"/>
</dbReference>
<evidence type="ECO:0000259" key="5">
    <source>
        <dbReference type="PROSITE" id="PS50977"/>
    </source>
</evidence>
<dbReference type="STRING" id="1519643.SAMN06295933_2726"/>
<name>A0A1X7E6Q3_9BACT</name>
<reference evidence="7" key="1">
    <citation type="submission" date="2017-04" db="EMBL/GenBank/DDBJ databases">
        <authorList>
            <person name="Varghese N."/>
            <person name="Submissions S."/>
        </authorList>
    </citation>
    <scope>NUCLEOTIDE SEQUENCE [LARGE SCALE GENOMIC DNA]</scope>
    <source>
        <strain evidence="7">K3S</strain>
    </source>
</reference>
<dbReference type="PROSITE" id="PS50977">
    <property type="entry name" value="HTH_TETR_2"/>
    <property type="match status" value="1"/>
</dbReference>
<dbReference type="Pfam" id="PF00440">
    <property type="entry name" value="TetR_N"/>
    <property type="match status" value="1"/>
</dbReference>
<sequence>MLFLDDWSIPACVKDRQTTKDRILDAAEEIMLEKSFHSVGLKQILTVAKVPKGSFYHYFESKEKFGTEMIKHYMDQACENKRQMLICKDNESDPLKRLFIYLDGSIDYIQSTAGTFPCLALKLASEVSDLSEYMRKELAQGFEDWISIFCEVLEEAVAANQLPANFNCASEAQLIHDLMSGAIQRAVINRSVEPVRNAVEHTKSSISSMMIE</sequence>